<proteinExistence type="predicted"/>
<dbReference type="EMBL" id="JAECZO010000187">
    <property type="protein sequence ID" value="KAK7198900.1"/>
    <property type="molecule type" value="Genomic_DNA"/>
</dbReference>
<feature type="compositionally biased region" description="Basic and acidic residues" evidence="1">
    <location>
        <begin position="1520"/>
        <end position="1531"/>
    </location>
</feature>
<feature type="region of interest" description="Disordered" evidence="1">
    <location>
        <begin position="59"/>
        <end position="81"/>
    </location>
</feature>
<keyword evidence="3" id="KW-1185">Reference proteome</keyword>
<dbReference type="InterPro" id="IPR013783">
    <property type="entry name" value="Ig-like_fold"/>
</dbReference>
<keyword evidence="2" id="KW-0966">Cell projection</keyword>
<feature type="region of interest" description="Disordered" evidence="1">
    <location>
        <begin position="369"/>
        <end position="406"/>
    </location>
</feature>
<dbReference type="Proteomes" id="UP001430356">
    <property type="component" value="Unassembled WGS sequence"/>
</dbReference>
<dbReference type="Gene3D" id="2.60.40.10">
    <property type="entry name" value="Immunoglobulins"/>
    <property type="match status" value="1"/>
</dbReference>
<dbReference type="Pfam" id="PF14874">
    <property type="entry name" value="PapD-like"/>
    <property type="match status" value="1"/>
</dbReference>
<comment type="caution">
    <text evidence="2">The sequence shown here is derived from an EMBL/GenBank/DDBJ whole genome shotgun (WGS) entry which is preliminary data.</text>
</comment>
<evidence type="ECO:0000313" key="3">
    <source>
        <dbReference type="Proteomes" id="UP001430356"/>
    </source>
</evidence>
<evidence type="ECO:0000313" key="2">
    <source>
        <dbReference type="EMBL" id="KAK7198900.1"/>
    </source>
</evidence>
<feature type="region of interest" description="Disordered" evidence="1">
    <location>
        <begin position="220"/>
        <end position="247"/>
    </location>
</feature>
<keyword evidence="2" id="KW-0282">Flagellum</keyword>
<reference evidence="2 3" key="1">
    <citation type="journal article" date="2021" name="MBio">
        <title>A New Model Trypanosomatid, Novymonas esmeraldas: Genomic Perception of Its 'Candidatus Pandoraea novymonadis' Endosymbiont.</title>
        <authorList>
            <person name="Zakharova A."/>
            <person name="Saura A."/>
            <person name="Butenko A."/>
            <person name="Podesvova L."/>
            <person name="Warmusova S."/>
            <person name="Kostygov A.Y."/>
            <person name="Nenarokova A."/>
            <person name="Lukes J."/>
            <person name="Opperdoes F.R."/>
            <person name="Yurchenko V."/>
        </authorList>
    </citation>
    <scope>NUCLEOTIDE SEQUENCE [LARGE SCALE GENOMIC DNA]</scope>
    <source>
        <strain evidence="2 3">E262AT.01</strain>
    </source>
</reference>
<feature type="region of interest" description="Disordered" evidence="1">
    <location>
        <begin position="143"/>
        <end position="163"/>
    </location>
</feature>
<dbReference type="PANTHER" id="PTHR48125:SF10">
    <property type="entry name" value="OS12G0136300 PROTEIN"/>
    <property type="match status" value="1"/>
</dbReference>
<sequence>MATSTTTAAAEGERFRPVVFLLGSHTPDHLDAATVARLLQPRFRSDDYYIVNATAAPAQDAAGAPGDGRKNAAGDAAANAGPTTPLDKISFAVQSALAKIDAARREARQAAAQAIAAQLSALQADYMDDGLSEAEALAAAQAELQERTNSDDDGGASDAGDDNRRLPPCVCVVNVPLFPGEVARVAQDVPGVAAVLLLESPCTVRELVAAPGATARKSSMVSAGAHVPSERGKGRGPGAGASATAFASTSKQQGGAGAEEVLATLARAAAAQSYNSGLQDVLLQHVAYPAESSAGAGASGQTASVYRPTVPAAQFLSTVHALMLRVLASWVRYDTWRARRSLVQVPAYTALIDAEAALTAVAVDDAAAATSGGERRSSKRKSGGPGATAARDGSVQLSTSAEPPTTALCPTSMAEVAAEQFEYGASMQRWQAAAAAASASASSPSSSAGALAAAAAVQACLRGCVSQVASEQGPSTLRTNADASAAQLAEDVANACVTCRVAAAASIGAPPSPAGGGAATASVDSTDAALPLPCGVTPASHPAAAPVTADTVEEAVARALVAEAGPAVLPSVSTALVATAGGGDALNWLRDALVARDQHGWHAAVQNWRETPLYCLHQPAFDVGVPRTQHVAHLLDSHTSFPRFFREEAYLETEGHHYAPSSLGDPSEEEEEEEDTSVDSSDDDDDDDGNSASDVSHDSSGGAVAGAPPMLASTLSRSPLPPPPPTGPVIDHVDVVRQHLVRRRVLEQVRQGHARPPVQELVGGGGGGGSCRAVVTETQWMRAADGTLIEVARTAANSAQVRCGILDAGSRVQAGFTLECPTADAVAAPKVAAGDAAVAPLPEPLVASGVRGFVTLGRQLRVVTEVVADNANAVAQASRAAAVAAAKEVAAAQYEAQFSRAGKGAKARDKTAPAAQLTLEQITETLLAALPPPPPQAEDDRASGVAAPPVMRVFASFPQHDCVMTATVSSSGVPGVHVRCLAPSRYTAPRPLRRGLMQVQTWKDGELAAVELARLHAVRVFLDGVLEVHSPDLVPGLRVLLHRSGSYVVASAAWQLAVSPDGCCALCESGDTRRVVHQMQRGHATAVTAPAVHRVEREDGLQLEMVDESTATSAGGLVRLRGVAQSNVRCIRFGDGVAVERGGGGGAVGTWTWRVAGVPAVHCDGVAHEIALAADDGDGDRLAYRPLTDSFALLVRDDGAAALRVAARVDCGRCRLSVFAHGDDTPTRGRGTFTVDCAYGGLYGSVGEGHVYRVSPFGRCSEELETGEEPRQRQLVLPPRYKRPRRKPAEVVLLPEYASPGFHRAIAGEDDHTDAPAPQDAAAPLHLCAAPPPLADVPSPSPAAASPYQALMPAHTPTAAAAPALPQPRCVAVLGDDARFAVLDAASWTEWVAWWRRHPHWRLAGAPTRTAAAGDGAASADARVFCLVKTPVVPHTLVPVTEAGAEDPQEPQPVVQECVLLSPSSEPAAASPPPPWWCTPGALTVAAAAAAAAAGGRTSMADETAEAVPPPPRAPSGGVERNDATLAEGRRVTRRPVGPAHHRGGSLNYWSSALSPPPVQPSPHSSSAENESTMPTVRAATGSPRVDAAARSSVTLGPVAASLAASDLLPSKVPLMRSYHSAADEHTGTNAASRFHSPSLEVQPRQVEFGNVLPGRRYAAVVRLTNTSTVPCRYRVRVAQLARPHLSVSYPRHFVAPGITTEVRLELSGDQPPGVTDTEVSVAHEGGTVDVGVWWCTTDEAHTARLGDGVSCLGWALRKAAIQHPQRRARDADLLDERDTLSDSDTARSIHAA</sequence>
<keyword evidence="2" id="KW-0969">Cilium</keyword>
<gene>
    <name evidence="2" type="ORF">NESM_000856600</name>
</gene>
<feature type="compositionally biased region" description="Acidic residues" evidence="1">
    <location>
        <begin position="666"/>
        <end position="689"/>
    </location>
</feature>
<accession>A0AAW0EYG2</accession>
<dbReference type="PANTHER" id="PTHR48125">
    <property type="entry name" value="LP07818P1"/>
    <property type="match status" value="1"/>
</dbReference>
<organism evidence="2 3">
    <name type="scientific">Novymonas esmeraldas</name>
    <dbReference type="NCBI Taxonomy" id="1808958"/>
    <lineage>
        <taxon>Eukaryota</taxon>
        <taxon>Discoba</taxon>
        <taxon>Euglenozoa</taxon>
        <taxon>Kinetoplastea</taxon>
        <taxon>Metakinetoplastina</taxon>
        <taxon>Trypanosomatida</taxon>
        <taxon>Trypanosomatidae</taxon>
        <taxon>Novymonas</taxon>
    </lineage>
</organism>
<evidence type="ECO:0000256" key="1">
    <source>
        <dbReference type="SAM" id="MobiDB-lite"/>
    </source>
</evidence>
<protein>
    <submittedName>
        <fullName evidence="2">Flagellar-associated PapD-like</fullName>
    </submittedName>
</protein>
<feature type="region of interest" description="Disordered" evidence="1">
    <location>
        <begin position="657"/>
        <end position="730"/>
    </location>
</feature>
<name>A0AAW0EYG2_9TRYP</name>
<feature type="region of interest" description="Disordered" evidence="1">
    <location>
        <begin position="1497"/>
        <end position="1586"/>
    </location>
</feature>